<feature type="transmembrane region" description="Helical" evidence="4">
    <location>
        <begin position="284"/>
        <end position="305"/>
    </location>
</feature>
<evidence type="ECO:0000256" key="3">
    <source>
        <dbReference type="ARBA" id="ARBA00023136"/>
    </source>
</evidence>
<dbReference type="GO" id="GO:0022857">
    <property type="term" value="F:transmembrane transporter activity"/>
    <property type="evidence" value="ECO:0007669"/>
    <property type="project" value="InterPro"/>
</dbReference>
<feature type="transmembrane region" description="Helical" evidence="4">
    <location>
        <begin position="142"/>
        <end position="163"/>
    </location>
</feature>
<feature type="transmembrane region" description="Helical" evidence="4">
    <location>
        <begin position="311"/>
        <end position="336"/>
    </location>
</feature>
<dbReference type="PANTHER" id="PTHR11360">
    <property type="entry name" value="MONOCARBOXYLATE TRANSPORTER"/>
    <property type="match status" value="1"/>
</dbReference>
<feature type="transmembrane region" description="Helical" evidence="4">
    <location>
        <begin position="20"/>
        <end position="45"/>
    </location>
</feature>
<evidence type="ECO:0000256" key="2">
    <source>
        <dbReference type="ARBA" id="ARBA00022989"/>
    </source>
</evidence>
<feature type="transmembrane region" description="Helical" evidence="4">
    <location>
        <begin position="254"/>
        <end position="277"/>
    </location>
</feature>
<protein>
    <submittedName>
        <fullName evidence="6">MFS transporter</fullName>
    </submittedName>
</protein>
<feature type="transmembrane region" description="Helical" evidence="4">
    <location>
        <begin position="111"/>
        <end position="130"/>
    </location>
</feature>
<evidence type="ECO:0000313" key="7">
    <source>
        <dbReference type="Proteomes" id="UP000664914"/>
    </source>
</evidence>
<dbReference type="SUPFAM" id="SSF103473">
    <property type="entry name" value="MFS general substrate transporter"/>
    <property type="match status" value="1"/>
</dbReference>
<feature type="transmembrane region" description="Helical" evidence="4">
    <location>
        <begin position="224"/>
        <end position="242"/>
    </location>
</feature>
<evidence type="ECO:0000256" key="4">
    <source>
        <dbReference type="SAM" id="Phobius"/>
    </source>
</evidence>
<evidence type="ECO:0000259" key="5">
    <source>
        <dbReference type="PROSITE" id="PS50850"/>
    </source>
</evidence>
<dbReference type="InterPro" id="IPR050327">
    <property type="entry name" value="Proton-linked_MCT"/>
</dbReference>
<keyword evidence="1 4" id="KW-0812">Transmembrane</keyword>
<feature type="transmembrane region" description="Helical" evidence="4">
    <location>
        <begin position="57"/>
        <end position="77"/>
    </location>
</feature>
<keyword evidence="2 4" id="KW-1133">Transmembrane helix</keyword>
<feature type="transmembrane region" description="Helical" evidence="4">
    <location>
        <begin position="175"/>
        <end position="195"/>
    </location>
</feature>
<feature type="domain" description="Major facilitator superfamily (MFS) profile" evidence="5">
    <location>
        <begin position="18"/>
        <end position="403"/>
    </location>
</feature>
<feature type="transmembrane region" description="Helical" evidence="4">
    <location>
        <begin position="379"/>
        <end position="398"/>
    </location>
</feature>
<proteinExistence type="predicted"/>
<gene>
    <name evidence="6" type="ORF">HRJ34_03610</name>
</gene>
<dbReference type="InterPro" id="IPR011701">
    <property type="entry name" value="MFS"/>
</dbReference>
<evidence type="ECO:0000256" key="1">
    <source>
        <dbReference type="ARBA" id="ARBA00022692"/>
    </source>
</evidence>
<dbReference type="InterPro" id="IPR036259">
    <property type="entry name" value="MFS_trans_sf"/>
</dbReference>
<reference evidence="6" key="1">
    <citation type="submission" date="2020-07" db="EMBL/GenBank/DDBJ databases">
        <authorList>
            <person name="Camacho E."/>
        </authorList>
    </citation>
    <scope>NUCLEOTIDE SEQUENCE</scope>
    <source>
        <strain evidence="6">MPO218</strain>
    </source>
</reference>
<feature type="transmembrane region" description="Helical" evidence="4">
    <location>
        <begin position="348"/>
        <end position="367"/>
    </location>
</feature>
<organism evidence="6 7">
    <name type="scientific">Rhizorhabdus wittichii</name>
    <dbReference type="NCBI Taxonomy" id="160791"/>
    <lineage>
        <taxon>Bacteria</taxon>
        <taxon>Pseudomonadati</taxon>
        <taxon>Pseudomonadota</taxon>
        <taxon>Alphaproteobacteria</taxon>
        <taxon>Sphingomonadales</taxon>
        <taxon>Sphingomonadaceae</taxon>
        <taxon>Rhizorhabdus</taxon>
    </lineage>
</organism>
<dbReference type="Gene3D" id="1.20.1250.20">
    <property type="entry name" value="MFS general substrate transporter like domains"/>
    <property type="match status" value="2"/>
</dbReference>
<evidence type="ECO:0000313" key="6">
    <source>
        <dbReference type="EMBL" id="QTH22622.1"/>
    </source>
</evidence>
<feature type="transmembrane region" description="Helical" evidence="4">
    <location>
        <begin position="86"/>
        <end position="105"/>
    </location>
</feature>
<accession>A0A975D496</accession>
<dbReference type="EMBL" id="CP059319">
    <property type="protein sequence ID" value="QTH22622.1"/>
    <property type="molecule type" value="Genomic_DNA"/>
</dbReference>
<sequence>MIDQQTDGARREWRAHWRSVVAASVGVATGFSMLQFSASLFIQPWEAAFGWTRGEIALAHNGMLATAILSPFAGALLDRFGVRRPLLAAMLLTGIAYLAMTTLGGSLVQFYATYFFLQLVGILTTGLAFTRVVAARFSASRGLALACTRIGISLLGLVLPAILQRLIASEGWQAGFLLLAGIVLLVGLPVCWFGIHDLGASGQRPAAASDKTSFLHLARRDYRVALLCLCAGLGYAPLSAILSQFQPLLTEKGIAAGMAATLTGVLAGSVLIGTLVSGTLVDRIWAPLVACLFSLGPMLGCLLLIGPSPSLATALLAAMLIGMAQGAEIDIVAYLCARYFGLRHYSTIYGSTVMVMVLMSVVGQVGIGMLHDRFGDYRAGLLAAAAALGLSLITYLLLGPYPPSDDKLREEPA</sequence>
<dbReference type="InterPro" id="IPR020846">
    <property type="entry name" value="MFS_dom"/>
</dbReference>
<dbReference type="PROSITE" id="PS50850">
    <property type="entry name" value="MFS"/>
    <property type="match status" value="1"/>
</dbReference>
<dbReference type="Proteomes" id="UP000664914">
    <property type="component" value="Chromosome"/>
</dbReference>
<dbReference type="PANTHER" id="PTHR11360:SF284">
    <property type="entry name" value="EG:103B4.3 PROTEIN-RELATED"/>
    <property type="match status" value="1"/>
</dbReference>
<dbReference type="RefSeq" id="WP_208633368.1">
    <property type="nucleotide sequence ID" value="NZ_CP059319.1"/>
</dbReference>
<keyword evidence="3 4" id="KW-0472">Membrane</keyword>
<name>A0A975D496_9SPHN</name>
<reference evidence="6" key="2">
    <citation type="submission" date="2021-04" db="EMBL/GenBank/DDBJ databases">
        <title>Isolation and genomic analysis of the ibuprofen-degrading bacterium Sphingomonas strain MPO218.</title>
        <authorList>
            <person name="Aulestia M."/>
            <person name="Flores A."/>
            <person name="Mangas E.L."/>
            <person name="Perez-Pulido A.J."/>
            <person name="Santero E."/>
            <person name="Camacho E.M."/>
        </authorList>
    </citation>
    <scope>NUCLEOTIDE SEQUENCE</scope>
    <source>
        <strain evidence="6">MPO218</strain>
    </source>
</reference>
<dbReference type="AlphaFoldDB" id="A0A975D496"/>
<dbReference type="Pfam" id="PF07690">
    <property type="entry name" value="MFS_1"/>
    <property type="match status" value="1"/>
</dbReference>